<dbReference type="Proteomes" id="UP000000305">
    <property type="component" value="Unassembled WGS sequence"/>
</dbReference>
<proteinExistence type="inferred from homology"/>
<dbReference type="InterPro" id="IPR016158">
    <property type="entry name" value="Cullin_homology"/>
</dbReference>
<dbReference type="KEGG" id="dpx:DAPPUDRAFT_333213"/>
<evidence type="ECO:0000256" key="4">
    <source>
        <dbReference type="PROSITE-ProRule" id="PRU00330"/>
    </source>
</evidence>
<dbReference type="PhylomeDB" id="E9HS81"/>
<evidence type="ECO:0000256" key="2">
    <source>
        <dbReference type="ARBA" id="ARBA00022499"/>
    </source>
</evidence>
<dbReference type="GO" id="GO:0031146">
    <property type="term" value="P:SCF-dependent proteasomal ubiquitin-dependent protein catabolic process"/>
    <property type="evidence" value="ECO:0000318"/>
    <property type="project" value="GO_Central"/>
</dbReference>
<dbReference type="Pfam" id="PF10557">
    <property type="entry name" value="Cullin_Nedd8"/>
    <property type="match status" value="1"/>
</dbReference>
<evidence type="ECO:0000313" key="7">
    <source>
        <dbReference type="EMBL" id="EFX65405.1"/>
    </source>
</evidence>
<dbReference type="STRING" id="6669.E9HS81"/>
<dbReference type="FunFam" id="1.20.1310.10:FF:000001">
    <property type="entry name" value="Cullin 3"/>
    <property type="match status" value="1"/>
</dbReference>
<dbReference type="FunFam" id="1.10.10.10:FF:000931">
    <property type="entry name" value="Cullin family protein"/>
    <property type="match status" value="1"/>
</dbReference>
<dbReference type="OrthoDB" id="27073at2759"/>
<comment type="similarity">
    <text evidence="1 4 5">Belongs to the cullin family.</text>
</comment>
<gene>
    <name evidence="7" type="ORF">DAPPUDRAFT_333213</name>
</gene>
<dbReference type="SUPFAM" id="SSF46785">
    <property type="entry name" value="Winged helix' DNA-binding domain"/>
    <property type="match status" value="1"/>
</dbReference>
<evidence type="ECO:0000259" key="6">
    <source>
        <dbReference type="PROSITE" id="PS50069"/>
    </source>
</evidence>
<dbReference type="AlphaFoldDB" id="E9HS81"/>
<dbReference type="PANTHER" id="PTHR11932">
    <property type="entry name" value="CULLIN"/>
    <property type="match status" value="1"/>
</dbReference>
<dbReference type="PROSITE" id="PS50069">
    <property type="entry name" value="CULLIN_2"/>
    <property type="match status" value="1"/>
</dbReference>
<dbReference type="Gene3D" id="3.30.230.130">
    <property type="entry name" value="Cullin, Chain C, Domain 2"/>
    <property type="match status" value="1"/>
</dbReference>
<sequence length="692" mass="79690">MEDVNNLYKYLNDKYIKPQRTAVLCGTVHCMMIIEELGLHLWKKYVIAPLKAEMLTLVLGALHDDRTGLSMTFKEKEIINGVLQSLVAVEKYEKKENSLKLYEMIFEVPFLEETSEHYRLEASRLLQEGVSKFMNKILERLDEEDVRSVEFLQISSYIKVRRICEERMVVDKLEAIQNECPTIVQNERKDDLRNAFKLLKLTQGGLSVLASQYGEHIKKQGLDTVTSPIQFVEGIINIHSKYTLFTNTVFSNDPVFVSARDIAFSAVVNQTTKGRCKTPQFFATYCDYLLNKSRKDGFNTEVDEKLTKFMDVLRYLNEKDVFENNTWRLLAKRLLFHSEIISEGEEALLDKLKLACGNHLGTKIRQMLADSTFSFDLTKKLKEMTKIDSESFQVFSVHVLRSRTWPIEQSTSSFAVPRELEKSAELFEHYYPEELKGRQITWLYNLSEGDVQLNYLNKQYTITMGTFQIAILLEFQKTDSKTCGELMGITKLNPAQFQNTIQSLVNSKLLAVAAGKQDYSQPSTVISLNTDFWSSRSKFRLETIPETEATTSFIIKDRKEYLQAVIVRIMKSKKNLHQNVLIQEVLSISKSRFDASVELIQECIKTLIGKKYLEETSTNEYSFCGIENGLAGLYGLVADLSENFHKVIYNFRHEYRSFLRIIRARRSTSCNINEKVESVFGDDLLISPTGVV</sequence>
<dbReference type="InterPro" id="IPR016159">
    <property type="entry name" value="Cullin_repeat-like_dom_sf"/>
</dbReference>
<dbReference type="InterPro" id="IPR001373">
    <property type="entry name" value="Cullin_N"/>
</dbReference>
<evidence type="ECO:0000313" key="8">
    <source>
        <dbReference type="Proteomes" id="UP000000305"/>
    </source>
</evidence>
<dbReference type="SMART" id="SM00182">
    <property type="entry name" value="CULLIN"/>
    <property type="match status" value="1"/>
</dbReference>
<keyword evidence="2" id="KW-1017">Isopeptide bond</keyword>
<dbReference type="EMBL" id="GL732746">
    <property type="protein sequence ID" value="EFX65405.1"/>
    <property type="molecule type" value="Genomic_DNA"/>
</dbReference>
<name>E9HS81_DAPPU</name>
<evidence type="ECO:0000256" key="5">
    <source>
        <dbReference type="RuleBase" id="RU003829"/>
    </source>
</evidence>
<dbReference type="GO" id="GO:0031625">
    <property type="term" value="F:ubiquitin protein ligase binding"/>
    <property type="evidence" value="ECO:0000318"/>
    <property type="project" value="GO_Central"/>
</dbReference>
<dbReference type="InterPro" id="IPR036390">
    <property type="entry name" value="WH_DNA-bd_sf"/>
</dbReference>
<keyword evidence="3" id="KW-0832">Ubl conjugation</keyword>
<dbReference type="InterPro" id="IPR059120">
    <property type="entry name" value="Cullin-like_AB"/>
</dbReference>
<dbReference type="GO" id="GO:0016567">
    <property type="term" value="P:protein ubiquitination"/>
    <property type="evidence" value="ECO:0000318"/>
    <property type="project" value="GO_Central"/>
</dbReference>
<dbReference type="SUPFAM" id="SSF74788">
    <property type="entry name" value="Cullin repeat-like"/>
    <property type="match status" value="1"/>
</dbReference>
<dbReference type="eggNOG" id="KOG2284">
    <property type="taxonomic scope" value="Eukaryota"/>
</dbReference>
<organism evidence="7 8">
    <name type="scientific">Daphnia pulex</name>
    <name type="common">Water flea</name>
    <dbReference type="NCBI Taxonomy" id="6669"/>
    <lineage>
        <taxon>Eukaryota</taxon>
        <taxon>Metazoa</taxon>
        <taxon>Ecdysozoa</taxon>
        <taxon>Arthropoda</taxon>
        <taxon>Crustacea</taxon>
        <taxon>Branchiopoda</taxon>
        <taxon>Diplostraca</taxon>
        <taxon>Cladocera</taxon>
        <taxon>Anomopoda</taxon>
        <taxon>Daphniidae</taxon>
        <taxon>Daphnia</taxon>
    </lineage>
</organism>
<dbReference type="FunFam" id="3.30.230.130:FF:000003">
    <property type="entry name" value="Cullin 2"/>
    <property type="match status" value="1"/>
</dbReference>
<dbReference type="InterPro" id="IPR045093">
    <property type="entry name" value="Cullin"/>
</dbReference>
<dbReference type="Pfam" id="PF00888">
    <property type="entry name" value="Cullin"/>
    <property type="match status" value="1"/>
</dbReference>
<dbReference type="Pfam" id="PF26557">
    <property type="entry name" value="Cullin_AB"/>
    <property type="match status" value="1"/>
</dbReference>
<feature type="domain" description="Cullin family profile" evidence="6">
    <location>
        <begin position="277"/>
        <end position="505"/>
    </location>
</feature>
<dbReference type="InterPro" id="IPR036388">
    <property type="entry name" value="WH-like_DNA-bd_sf"/>
</dbReference>
<evidence type="ECO:0000256" key="3">
    <source>
        <dbReference type="ARBA" id="ARBA00022843"/>
    </source>
</evidence>
<dbReference type="InterPro" id="IPR036317">
    <property type="entry name" value="Cullin_homology_sf"/>
</dbReference>
<dbReference type="InParanoid" id="E9HS81"/>
<keyword evidence="8" id="KW-1185">Reference proteome</keyword>
<dbReference type="Gene3D" id="1.10.10.10">
    <property type="entry name" value="Winged helix-like DNA-binding domain superfamily/Winged helix DNA-binding domain"/>
    <property type="match status" value="1"/>
</dbReference>
<protein>
    <recommendedName>
        <fullName evidence="6">Cullin family profile domain-containing protein</fullName>
    </recommendedName>
</protein>
<dbReference type="GO" id="GO:0030674">
    <property type="term" value="F:protein-macromolecule adaptor activity"/>
    <property type="evidence" value="ECO:0000318"/>
    <property type="project" value="GO_Central"/>
</dbReference>
<reference evidence="7 8" key="1">
    <citation type="journal article" date="2011" name="Science">
        <title>The ecoresponsive genome of Daphnia pulex.</title>
        <authorList>
            <person name="Colbourne J.K."/>
            <person name="Pfrender M.E."/>
            <person name="Gilbert D."/>
            <person name="Thomas W.K."/>
            <person name="Tucker A."/>
            <person name="Oakley T.H."/>
            <person name="Tokishita S."/>
            <person name="Aerts A."/>
            <person name="Arnold G.J."/>
            <person name="Basu M.K."/>
            <person name="Bauer D.J."/>
            <person name="Caceres C.E."/>
            <person name="Carmel L."/>
            <person name="Casola C."/>
            <person name="Choi J.H."/>
            <person name="Detter J.C."/>
            <person name="Dong Q."/>
            <person name="Dusheyko S."/>
            <person name="Eads B.D."/>
            <person name="Frohlich T."/>
            <person name="Geiler-Samerotte K.A."/>
            <person name="Gerlach D."/>
            <person name="Hatcher P."/>
            <person name="Jogdeo S."/>
            <person name="Krijgsveld J."/>
            <person name="Kriventseva E.V."/>
            <person name="Kultz D."/>
            <person name="Laforsch C."/>
            <person name="Lindquist E."/>
            <person name="Lopez J."/>
            <person name="Manak J.R."/>
            <person name="Muller J."/>
            <person name="Pangilinan J."/>
            <person name="Patwardhan R.P."/>
            <person name="Pitluck S."/>
            <person name="Pritham E.J."/>
            <person name="Rechtsteiner A."/>
            <person name="Rho M."/>
            <person name="Rogozin I.B."/>
            <person name="Sakarya O."/>
            <person name="Salamov A."/>
            <person name="Schaack S."/>
            <person name="Shapiro H."/>
            <person name="Shiga Y."/>
            <person name="Skalitzky C."/>
            <person name="Smith Z."/>
            <person name="Souvorov A."/>
            <person name="Sung W."/>
            <person name="Tang Z."/>
            <person name="Tsuchiya D."/>
            <person name="Tu H."/>
            <person name="Vos H."/>
            <person name="Wang M."/>
            <person name="Wolf Y.I."/>
            <person name="Yamagata H."/>
            <person name="Yamada T."/>
            <person name="Ye Y."/>
            <person name="Shaw J.R."/>
            <person name="Andrews J."/>
            <person name="Crease T.J."/>
            <person name="Tang H."/>
            <person name="Lucas S.M."/>
            <person name="Robertson H.M."/>
            <person name="Bork P."/>
            <person name="Koonin E.V."/>
            <person name="Zdobnov E.M."/>
            <person name="Grigoriev I.V."/>
            <person name="Lynch M."/>
            <person name="Boore J.L."/>
        </authorList>
    </citation>
    <scope>NUCLEOTIDE SEQUENCE [LARGE SCALE GENOMIC DNA]</scope>
</reference>
<dbReference type="InterPro" id="IPR019559">
    <property type="entry name" value="Cullin_neddylation_domain"/>
</dbReference>
<dbReference type="SMART" id="SM00884">
    <property type="entry name" value="Cullin_Nedd8"/>
    <property type="match status" value="1"/>
</dbReference>
<dbReference type="FunFam" id="1.20.1310.10:FF:000002">
    <property type="entry name" value="cullin-3 isoform X1"/>
    <property type="match status" value="1"/>
</dbReference>
<dbReference type="HOGENOM" id="CLU_004747_6_1_1"/>
<dbReference type="GO" id="GO:0031462">
    <property type="term" value="C:Cul2-RING ubiquitin ligase complex"/>
    <property type="evidence" value="ECO:0000318"/>
    <property type="project" value="GO_Central"/>
</dbReference>
<dbReference type="GO" id="GO:0019005">
    <property type="term" value="C:SCF ubiquitin ligase complex"/>
    <property type="evidence" value="ECO:0000318"/>
    <property type="project" value="GO_Central"/>
</dbReference>
<dbReference type="SUPFAM" id="SSF75632">
    <property type="entry name" value="Cullin homology domain"/>
    <property type="match status" value="1"/>
</dbReference>
<accession>E9HS81</accession>
<dbReference type="Gene3D" id="1.20.1310.10">
    <property type="entry name" value="Cullin Repeats"/>
    <property type="match status" value="3"/>
</dbReference>
<evidence type="ECO:0000256" key="1">
    <source>
        <dbReference type="ARBA" id="ARBA00006019"/>
    </source>
</evidence>